<dbReference type="AlphaFoldDB" id="A0A1I6QE38"/>
<reference evidence="2" key="1">
    <citation type="submission" date="2016-10" db="EMBL/GenBank/DDBJ databases">
        <authorList>
            <person name="Varghese N."/>
            <person name="Submissions S."/>
        </authorList>
    </citation>
    <scope>NUCLEOTIDE SEQUENCE [LARGE SCALE GENOMIC DNA]</scope>
    <source>
        <strain evidence="2">DSM 26894</strain>
    </source>
</reference>
<organism evidence="1 2">
    <name type="scientific">Alloyangia pacifica</name>
    <dbReference type="NCBI Taxonomy" id="311180"/>
    <lineage>
        <taxon>Bacteria</taxon>
        <taxon>Pseudomonadati</taxon>
        <taxon>Pseudomonadota</taxon>
        <taxon>Alphaproteobacteria</taxon>
        <taxon>Rhodobacterales</taxon>
        <taxon>Roseobacteraceae</taxon>
        <taxon>Alloyangia</taxon>
    </lineage>
</organism>
<dbReference type="EMBL" id="FOZW01000002">
    <property type="protein sequence ID" value="SFS50759.1"/>
    <property type="molecule type" value="Genomic_DNA"/>
</dbReference>
<evidence type="ECO:0000313" key="2">
    <source>
        <dbReference type="Proteomes" id="UP000199392"/>
    </source>
</evidence>
<evidence type="ECO:0000313" key="1">
    <source>
        <dbReference type="EMBL" id="SFS50759.1"/>
    </source>
</evidence>
<proteinExistence type="predicted"/>
<keyword evidence="2" id="KW-1185">Reference proteome</keyword>
<accession>A0A1I6QE38</accession>
<dbReference type="Proteomes" id="UP000199392">
    <property type="component" value="Unassembled WGS sequence"/>
</dbReference>
<name>A0A1I6QE38_9RHOB</name>
<sequence>MLKATPGAHLHQEMGAPGAAAINIGSLTHTAAVNPLSRDMPVCAFGAFTQDLHALSDWGADCGAISVAMTSTGPCGTRAFECPEARA</sequence>
<gene>
    <name evidence="1" type="ORF">SAMN04488050_10218</name>
</gene>
<protein>
    <submittedName>
        <fullName evidence="1">Uncharacterized protein</fullName>
    </submittedName>
</protein>